<dbReference type="GO" id="GO:0004757">
    <property type="term" value="F:sepiapterin reductase (NADP+) activity"/>
    <property type="evidence" value="ECO:0007669"/>
    <property type="project" value="TreeGrafter"/>
</dbReference>
<dbReference type="InterPro" id="IPR002347">
    <property type="entry name" value="SDR_fam"/>
</dbReference>
<dbReference type="SUPFAM" id="SSF51735">
    <property type="entry name" value="NAD(P)-binding Rossmann-fold domains"/>
    <property type="match status" value="1"/>
</dbReference>
<dbReference type="AlphaFoldDB" id="A0A9N8H1M7"/>
<keyword evidence="3" id="KW-0521">NADP</keyword>
<protein>
    <submittedName>
        <fullName evidence="5">Uncharacterized protein</fullName>
    </submittedName>
</protein>
<dbReference type="EMBL" id="CAICTM010000005">
    <property type="protein sequence ID" value="CAB9496482.1"/>
    <property type="molecule type" value="Genomic_DNA"/>
</dbReference>
<dbReference type="Gene3D" id="3.40.50.720">
    <property type="entry name" value="NAD(P)-binding Rossmann-like Domain"/>
    <property type="match status" value="1"/>
</dbReference>
<evidence type="ECO:0000313" key="6">
    <source>
        <dbReference type="Proteomes" id="UP001153069"/>
    </source>
</evidence>
<dbReference type="GO" id="GO:0006729">
    <property type="term" value="P:tetrahydrobiopterin biosynthetic process"/>
    <property type="evidence" value="ECO:0007669"/>
    <property type="project" value="TreeGrafter"/>
</dbReference>
<dbReference type="OrthoDB" id="417891at2759"/>
<gene>
    <name evidence="5" type="ORF">SEMRO_5_G004560.1</name>
</gene>
<dbReference type="InterPro" id="IPR036291">
    <property type="entry name" value="NAD(P)-bd_dom_sf"/>
</dbReference>
<reference evidence="5" key="1">
    <citation type="submission" date="2020-06" db="EMBL/GenBank/DDBJ databases">
        <authorList>
            <consortium name="Plant Systems Biology data submission"/>
        </authorList>
    </citation>
    <scope>NUCLEOTIDE SEQUENCE</scope>
    <source>
        <strain evidence="5">D6</strain>
    </source>
</reference>
<dbReference type="GO" id="GO:0005737">
    <property type="term" value="C:cytoplasm"/>
    <property type="evidence" value="ECO:0007669"/>
    <property type="project" value="UniProtKB-SubCell"/>
</dbReference>
<comment type="caution">
    <text evidence="5">The sequence shown here is derived from an EMBL/GenBank/DDBJ whole genome shotgun (WGS) entry which is preliminary data.</text>
</comment>
<dbReference type="Proteomes" id="UP001153069">
    <property type="component" value="Unassembled WGS sequence"/>
</dbReference>
<proteinExistence type="predicted"/>
<keyword evidence="6" id="KW-1185">Reference proteome</keyword>
<evidence type="ECO:0000256" key="1">
    <source>
        <dbReference type="ARBA" id="ARBA00004496"/>
    </source>
</evidence>
<name>A0A9N8H1M7_9STRA</name>
<accession>A0A9N8H1M7</accession>
<dbReference type="PANTHER" id="PTHR44085:SF2">
    <property type="entry name" value="SEPIAPTERIN REDUCTASE"/>
    <property type="match status" value="1"/>
</dbReference>
<keyword evidence="4" id="KW-0560">Oxidoreductase</keyword>
<evidence type="ECO:0000256" key="4">
    <source>
        <dbReference type="ARBA" id="ARBA00023002"/>
    </source>
</evidence>
<dbReference type="CDD" id="cd05233">
    <property type="entry name" value="SDR_c"/>
    <property type="match status" value="1"/>
</dbReference>
<organism evidence="5 6">
    <name type="scientific">Seminavis robusta</name>
    <dbReference type="NCBI Taxonomy" id="568900"/>
    <lineage>
        <taxon>Eukaryota</taxon>
        <taxon>Sar</taxon>
        <taxon>Stramenopiles</taxon>
        <taxon>Ochrophyta</taxon>
        <taxon>Bacillariophyta</taxon>
        <taxon>Bacillariophyceae</taxon>
        <taxon>Bacillariophycidae</taxon>
        <taxon>Naviculales</taxon>
        <taxon>Naviculaceae</taxon>
        <taxon>Seminavis</taxon>
    </lineage>
</organism>
<comment type="subcellular location">
    <subcellularLocation>
        <location evidence="1">Cytoplasm</location>
    </subcellularLocation>
</comment>
<evidence type="ECO:0000256" key="3">
    <source>
        <dbReference type="ARBA" id="ARBA00022857"/>
    </source>
</evidence>
<dbReference type="Pfam" id="PF00106">
    <property type="entry name" value="adh_short"/>
    <property type="match status" value="1"/>
</dbReference>
<evidence type="ECO:0000256" key="2">
    <source>
        <dbReference type="ARBA" id="ARBA00022490"/>
    </source>
</evidence>
<dbReference type="PANTHER" id="PTHR44085">
    <property type="entry name" value="SEPIAPTERIN REDUCTASE"/>
    <property type="match status" value="1"/>
</dbReference>
<dbReference type="InterPro" id="IPR051721">
    <property type="entry name" value="Biopterin_syn/organic_redct"/>
</dbReference>
<sequence length="244" mass="27485">MMIVDIVTGATQGIGKAVAEYIAMQRSESLSNVATQKNQNHYALVLVGRNEDRGTQVRDFLRSSTQQLQVHFASCDLSEWMQVQELPSRVASLVLGDTDNTDELFQVGILVNNAAECPPQQRFVDRMRRQRDGNNIAMEKVDKQFASNVLGYHFMIRAFQDYYYAVHQEGNATTTHIVNVASTWAGCLDLTDISFQRRGYSMTMMMPIDNPSNAIECSADSGANDYWSKEFGSTRVIQEIHVRP</sequence>
<evidence type="ECO:0000313" key="5">
    <source>
        <dbReference type="EMBL" id="CAB9496482.1"/>
    </source>
</evidence>
<keyword evidence="2" id="KW-0963">Cytoplasm</keyword>